<evidence type="ECO:0008006" key="3">
    <source>
        <dbReference type="Google" id="ProtNLM"/>
    </source>
</evidence>
<dbReference type="EMBL" id="BMDX01000002">
    <property type="protein sequence ID" value="GGA67619.1"/>
    <property type="molecule type" value="Genomic_DNA"/>
</dbReference>
<evidence type="ECO:0000313" key="2">
    <source>
        <dbReference type="Proteomes" id="UP000619743"/>
    </source>
</evidence>
<reference evidence="2" key="1">
    <citation type="journal article" date="2019" name="Int. J. Syst. Evol. Microbiol.">
        <title>The Global Catalogue of Microorganisms (GCM) 10K type strain sequencing project: providing services to taxonomists for standard genome sequencing and annotation.</title>
        <authorList>
            <consortium name="The Broad Institute Genomics Platform"/>
            <consortium name="The Broad Institute Genome Sequencing Center for Infectious Disease"/>
            <person name="Wu L."/>
            <person name="Ma J."/>
        </authorList>
    </citation>
    <scope>NUCLEOTIDE SEQUENCE [LARGE SCALE GENOMIC DNA]</scope>
    <source>
        <strain evidence="2">CGMCC 1.10130</strain>
    </source>
</reference>
<name>A0A8J2U2Q7_9GAMM</name>
<dbReference type="Proteomes" id="UP000619743">
    <property type="component" value="Unassembled WGS sequence"/>
</dbReference>
<organism evidence="1 2">
    <name type="scientific">Neiella marina</name>
    <dbReference type="NCBI Taxonomy" id="508461"/>
    <lineage>
        <taxon>Bacteria</taxon>
        <taxon>Pseudomonadati</taxon>
        <taxon>Pseudomonadota</taxon>
        <taxon>Gammaproteobacteria</taxon>
        <taxon>Alteromonadales</taxon>
        <taxon>Echinimonadaceae</taxon>
        <taxon>Neiella</taxon>
    </lineage>
</organism>
<protein>
    <recommendedName>
        <fullName evidence="3">Glycoside hydrolase family 2 catalytic domain-containing protein</fullName>
    </recommendedName>
</protein>
<proteinExistence type="predicted"/>
<keyword evidence="2" id="KW-1185">Reference proteome</keyword>
<gene>
    <name evidence="1" type="ORF">GCM10011369_06580</name>
</gene>
<comment type="caution">
    <text evidence="1">The sequence shown here is derived from an EMBL/GenBank/DDBJ whole genome shotgun (WGS) entry which is preliminary data.</text>
</comment>
<accession>A0A8J2U2Q7</accession>
<dbReference type="AlphaFoldDB" id="A0A8J2U2Q7"/>
<sequence length="387" mass="43076">MPSTPALLPNYEFEVTATELRINQRPEPIKGAVFEMFAPGEGPGYADNVPDDMPYFCVLSKAKEMGVNLIYGTFGGPEQMRTEFFEAMAHLELPVAMGIWFSGEATNYQGVEGDFQHPVFKAHVRGLIETMIDTLHQGLGRDYNQQVLYFNLGNELSDWAVQNTNQLHPEITGYNGVYFSTPPNSNATEAFLAEMADYTKQYETQTYGVSRPVTHTTWPVVSPTLVDTSFLDFVSYNLYSYWPEFVSEHSPGSVTGTAYQGALEELAAVAADKPFLVSEFGSSTAPLSTMSNVRTPQQQAELFSQYWLDISTGPDNVAGGLVFQLVDQWHKNDYLHANDSSSPFSHDDSDSEEWFGVISVNGDIGNPEYTTKPVYQVIQNTWTNEGD</sequence>
<dbReference type="SUPFAM" id="SSF51445">
    <property type="entry name" value="(Trans)glycosidases"/>
    <property type="match status" value="1"/>
</dbReference>
<dbReference type="Gene3D" id="3.20.20.80">
    <property type="entry name" value="Glycosidases"/>
    <property type="match status" value="1"/>
</dbReference>
<dbReference type="InterPro" id="IPR017853">
    <property type="entry name" value="GH"/>
</dbReference>
<evidence type="ECO:0000313" key="1">
    <source>
        <dbReference type="EMBL" id="GGA67619.1"/>
    </source>
</evidence>